<evidence type="ECO:0000256" key="2">
    <source>
        <dbReference type="ARBA" id="ARBA00023125"/>
    </source>
</evidence>
<dbReference type="Pfam" id="PF01614">
    <property type="entry name" value="IclR_C"/>
    <property type="match status" value="1"/>
</dbReference>
<dbReference type="GO" id="GO:0003700">
    <property type="term" value="F:DNA-binding transcription factor activity"/>
    <property type="evidence" value="ECO:0007669"/>
    <property type="project" value="TreeGrafter"/>
</dbReference>
<dbReference type="Proteomes" id="UP000077381">
    <property type="component" value="Unassembled WGS sequence"/>
</dbReference>
<dbReference type="RefSeq" id="WP_078067285.1">
    <property type="nucleotide sequence ID" value="NZ_LOHS01000084.1"/>
</dbReference>
<dbReference type="SMART" id="SM00346">
    <property type="entry name" value="HTH_ICLR"/>
    <property type="match status" value="1"/>
</dbReference>
<evidence type="ECO:0000256" key="4">
    <source>
        <dbReference type="SAM" id="MobiDB-lite"/>
    </source>
</evidence>
<keyword evidence="1" id="KW-0805">Transcription regulation</keyword>
<evidence type="ECO:0000259" key="6">
    <source>
        <dbReference type="PROSITE" id="PS51078"/>
    </source>
</evidence>
<dbReference type="STRING" id="1716141.STSP_37170"/>
<dbReference type="Gene3D" id="1.10.10.10">
    <property type="entry name" value="Winged helix-like DNA-binding domain superfamily/Winged helix DNA-binding domain"/>
    <property type="match status" value="1"/>
</dbReference>
<dbReference type="PROSITE" id="PS51078">
    <property type="entry name" value="ICLR_ED"/>
    <property type="match status" value="1"/>
</dbReference>
<reference evidence="7 8" key="1">
    <citation type="submission" date="2015-12" db="EMBL/GenBank/DDBJ databases">
        <title>Genome sequence of Streptomyces sp. G25.</title>
        <authorList>
            <person name="Poehlein A."/>
            <person name="Roettig A."/>
            <person name="Hiessl S."/>
            <person name="Hauschild P."/>
            <person name="Schauer J."/>
            <person name="Madkour M.H."/>
            <person name="Al-Ansari A.M."/>
            <person name="Almakishah N.H."/>
            <person name="Steinbuechel A."/>
            <person name="Daniel R."/>
        </authorList>
    </citation>
    <scope>NUCLEOTIDE SEQUENCE [LARGE SCALE GENOMIC DNA]</scope>
    <source>
        <strain evidence="8">G25(2015)</strain>
    </source>
</reference>
<comment type="caution">
    <text evidence="7">The sequence shown here is derived from an EMBL/GenBank/DDBJ whole genome shotgun (WGS) entry which is preliminary data.</text>
</comment>
<dbReference type="GO" id="GO:0003677">
    <property type="term" value="F:DNA binding"/>
    <property type="evidence" value="ECO:0007669"/>
    <property type="project" value="UniProtKB-KW"/>
</dbReference>
<dbReference type="SUPFAM" id="SSF46785">
    <property type="entry name" value="Winged helix' DNA-binding domain"/>
    <property type="match status" value="1"/>
</dbReference>
<dbReference type="Gene3D" id="3.30.450.40">
    <property type="match status" value="1"/>
</dbReference>
<dbReference type="PATRIC" id="fig|1716141.3.peg.3905"/>
<dbReference type="PANTHER" id="PTHR30136">
    <property type="entry name" value="HELIX-TURN-HELIX TRANSCRIPTIONAL REGULATOR, ICLR FAMILY"/>
    <property type="match status" value="1"/>
</dbReference>
<gene>
    <name evidence="7" type="primary">kdgR_3</name>
    <name evidence="7" type="ORF">STSP_37170</name>
</gene>
<dbReference type="PANTHER" id="PTHR30136:SF24">
    <property type="entry name" value="HTH-TYPE TRANSCRIPTIONAL REPRESSOR ALLR"/>
    <property type="match status" value="1"/>
</dbReference>
<proteinExistence type="predicted"/>
<dbReference type="SUPFAM" id="SSF55781">
    <property type="entry name" value="GAF domain-like"/>
    <property type="match status" value="1"/>
</dbReference>
<name>A0A177HR09_9ACTN</name>
<evidence type="ECO:0000313" key="8">
    <source>
        <dbReference type="Proteomes" id="UP000077381"/>
    </source>
</evidence>
<dbReference type="AlphaFoldDB" id="A0A177HR09"/>
<protein>
    <submittedName>
        <fullName evidence="7">Pectin degradation repressor protein KdgR</fullName>
    </submittedName>
</protein>
<keyword evidence="8" id="KW-1185">Reference proteome</keyword>
<keyword evidence="2" id="KW-0238">DNA-binding</keyword>
<sequence>MTSPLIVDDHVGTSLPGQDGRASAAADTAQARHRSSPPNSMIERMTLILDAFDPGTPTLSLLELAERTGLPRSTVHRILDQMIRLRWLAHSAGGYRLGMRPLELGGLAADHSEVRDVVNPLLYELCQRTGFVSHLAVLDGRDVVYLDKVGGRFAANLPTRLGGRLPAHTTAVGKAILASLDPAHVDATYRSYRGRLPVRTTHTIRTIADLLRELEQVRLRHGVALDNEESMTGISCVAAPLRGRGPATAALSLCGDTRAMDPRRLAPMVLEVAREAGHLLFPCRRRWQ</sequence>
<evidence type="ECO:0000256" key="3">
    <source>
        <dbReference type="ARBA" id="ARBA00023163"/>
    </source>
</evidence>
<evidence type="ECO:0000313" key="7">
    <source>
        <dbReference type="EMBL" id="OAH13070.1"/>
    </source>
</evidence>
<keyword evidence="3" id="KW-0804">Transcription</keyword>
<feature type="domain" description="IclR-ED" evidence="6">
    <location>
        <begin position="100"/>
        <end position="282"/>
    </location>
</feature>
<dbReference type="GO" id="GO:0045892">
    <property type="term" value="P:negative regulation of DNA-templated transcription"/>
    <property type="evidence" value="ECO:0007669"/>
    <property type="project" value="TreeGrafter"/>
</dbReference>
<dbReference type="PROSITE" id="PS51077">
    <property type="entry name" value="HTH_ICLR"/>
    <property type="match status" value="1"/>
</dbReference>
<feature type="domain" description="HTH iclR-type" evidence="5">
    <location>
        <begin position="39"/>
        <end position="99"/>
    </location>
</feature>
<feature type="region of interest" description="Disordered" evidence="4">
    <location>
        <begin position="1"/>
        <end position="38"/>
    </location>
</feature>
<dbReference type="InterPro" id="IPR036390">
    <property type="entry name" value="WH_DNA-bd_sf"/>
</dbReference>
<evidence type="ECO:0000259" key="5">
    <source>
        <dbReference type="PROSITE" id="PS51077"/>
    </source>
</evidence>
<dbReference type="OrthoDB" id="60629at2"/>
<dbReference type="EMBL" id="LOHS01000084">
    <property type="protein sequence ID" value="OAH13070.1"/>
    <property type="molecule type" value="Genomic_DNA"/>
</dbReference>
<dbReference type="InterPro" id="IPR050707">
    <property type="entry name" value="HTH_MetabolicPath_Reg"/>
</dbReference>
<dbReference type="InterPro" id="IPR029016">
    <property type="entry name" value="GAF-like_dom_sf"/>
</dbReference>
<dbReference type="InterPro" id="IPR014757">
    <property type="entry name" value="Tscrpt_reg_IclR_C"/>
</dbReference>
<organism evidence="7 8">
    <name type="scientific">Streptomyces jeddahensis</name>
    <dbReference type="NCBI Taxonomy" id="1716141"/>
    <lineage>
        <taxon>Bacteria</taxon>
        <taxon>Bacillati</taxon>
        <taxon>Actinomycetota</taxon>
        <taxon>Actinomycetes</taxon>
        <taxon>Kitasatosporales</taxon>
        <taxon>Streptomycetaceae</taxon>
        <taxon>Streptomyces</taxon>
    </lineage>
</organism>
<evidence type="ECO:0000256" key="1">
    <source>
        <dbReference type="ARBA" id="ARBA00023015"/>
    </source>
</evidence>
<dbReference type="InterPro" id="IPR005471">
    <property type="entry name" value="Tscrpt_reg_IclR_N"/>
</dbReference>
<dbReference type="InterPro" id="IPR036388">
    <property type="entry name" value="WH-like_DNA-bd_sf"/>
</dbReference>
<accession>A0A177HR09</accession>
<dbReference type="Pfam" id="PF09339">
    <property type="entry name" value="HTH_IclR"/>
    <property type="match status" value="1"/>
</dbReference>